<reference evidence="2" key="1">
    <citation type="journal article" date="2013" name="Nature">
        <title>Draft genome of the wheat A-genome progenitor Triticum urartu.</title>
        <authorList>
            <person name="Ling H.Q."/>
            <person name="Zhao S."/>
            <person name="Liu D."/>
            <person name="Wang J."/>
            <person name="Sun H."/>
            <person name="Zhang C."/>
            <person name="Fan H."/>
            <person name="Li D."/>
            <person name="Dong L."/>
            <person name="Tao Y."/>
            <person name="Gao C."/>
            <person name="Wu H."/>
            <person name="Li Y."/>
            <person name="Cui Y."/>
            <person name="Guo X."/>
            <person name="Zheng S."/>
            <person name="Wang B."/>
            <person name="Yu K."/>
            <person name="Liang Q."/>
            <person name="Yang W."/>
            <person name="Lou X."/>
            <person name="Chen J."/>
            <person name="Feng M."/>
            <person name="Jian J."/>
            <person name="Zhang X."/>
            <person name="Luo G."/>
            <person name="Jiang Y."/>
            <person name="Liu J."/>
            <person name="Wang Z."/>
            <person name="Sha Y."/>
            <person name="Zhang B."/>
            <person name="Wu H."/>
            <person name="Tang D."/>
            <person name="Shen Q."/>
            <person name="Xue P."/>
            <person name="Zou S."/>
            <person name="Wang X."/>
            <person name="Liu X."/>
            <person name="Wang F."/>
            <person name="Yang Y."/>
            <person name="An X."/>
            <person name="Dong Z."/>
            <person name="Zhang K."/>
            <person name="Zhang X."/>
            <person name="Luo M.C."/>
            <person name="Dvorak J."/>
            <person name="Tong Y."/>
            <person name="Wang J."/>
            <person name="Yang H."/>
            <person name="Li Z."/>
            <person name="Wang D."/>
            <person name="Zhang A."/>
            <person name="Wang J."/>
        </authorList>
    </citation>
    <scope>NUCLEOTIDE SEQUENCE</scope>
    <source>
        <strain evidence="2">cv. G1812</strain>
    </source>
</reference>
<dbReference type="PANTHER" id="PTHR33063:SF17">
    <property type="entry name" value="OS06G0271400 PROTEIN"/>
    <property type="match status" value="1"/>
</dbReference>
<dbReference type="EnsemblPlants" id="TuG1812G0400002911.01.T01">
    <property type="protein sequence ID" value="TuG1812G0400002911.01.T01"/>
    <property type="gene ID" value="TuG1812G0400002911.01"/>
</dbReference>
<reference evidence="1" key="3">
    <citation type="submission" date="2022-06" db="UniProtKB">
        <authorList>
            <consortium name="EnsemblPlants"/>
        </authorList>
    </citation>
    <scope>IDENTIFICATION</scope>
</reference>
<dbReference type="Proteomes" id="UP000015106">
    <property type="component" value="Chromosome 4"/>
</dbReference>
<evidence type="ECO:0000313" key="1">
    <source>
        <dbReference type="EnsemblPlants" id="TuG1812G0400002911.01.T01"/>
    </source>
</evidence>
<name>A0A8R7Q767_TRIUA</name>
<sequence length="175" mass="20562">MHVFKHWKDYKDPNGNIRDGIFRNFVGKVGNKFQMDLEVVPVRKACPEMLKRATRQKRYRPKKEYFDPHPHLVRITSPVPSMTDDQWNELVESWKGPKKYGISQINKANRAQVKFHQTTRARSYPMHCGNLGDKYKDKEPTAVDLFKECHYSKKKKCYTNVVMDAIVSQLSKTTN</sequence>
<keyword evidence="2" id="KW-1185">Reference proteome</keyword>
<organism evidence="1 2">
    <name type="scientific">Triticum urartu</name>
    <name type="common">Red wild einkorn</name>
    <name type="synonym">Crithodium urartu</name>
    <dbReference type="NCBI Taxonomy" id="4572"/>
    <lineage>
        <taxon>Eukaryota</taxon>
        <taxon>Viridiplantae</taxon>
        <taxon>Streptophyta</taxon>
        <taxon>Embryophyta</taxon>
        <taxon>Tracheophyta</taxon>
        <taxon>Spermatophyta</taxon>
        <taxon>Magnoliopsida</taxon>
        <taxon>Liliopsida</taxon>
        <taxon>Poales</taxon>
        <taxon>Poaceae</taxon>
        <taxon>BOP clade</taxon>
        <taxon>Pooideae</taxon>
        <taxon>Triticodae</taxon>
        <taxon>Triticeae</taxon>
        <taxon>Triticinae</taxon>
        <taxon>Triticum</taxon>
    </lineage>
</organism>
<dbReference type="PANTHER" id="PTHR33063">
    <property type="entry name" value="OS02G0583500 PROTEIN"/>
    <property type="match status" value="1"/>
</dbReference>
<dbReference type="Pfam" id="PF03004">
    <property type="entry name" value="Transposase_24"/>
    <property type="match status" value="1"/>
</dbReference>
<dbReference type="AlphaFoldDB" id="A0A8R7Q767"/>
<evidence type="ECO:0000313" key="2">
    <source>
        <dbReference type="Proteomes" id="UP000015106"/>
    </source>
</evidence>
<reference evidence="1" key="2">
    <citation type="submission" date="2018-03" db="EMBL/GenBank/DDBJ databases">
        <title>The Triticum urartu genome reveals the dynamic nature of wheat genome evolution.</title>
        <authorList>
            <person name="Ling H."/>
            <person name="Ma B."/>
            <person name="Shi X."/>
            <person name="Liu H."/>
            <person name="Dong L."/>
            <person name="Sun H."/>
            <person name="Cao Y."/>
            <person name="Gao Q."/>
            <person name="Zheng S."/>
            <person name="Li Y."/>
            <person name="Yu Y."/>
            <person name="Du H."/>
            <person name="Qi M."/>
            <person name="Li Y."/>
            <person name="Yu H."/>
            <person name="Cui Y."/>
            <person name="Wang N."/>
            <person name="Chen C."/>
            <person name="Wu H."/>
            <person name="Zhao Y."/>
            <person name="Zhang J."/>
            <person name="Li Y."/>
            <person name="Zhou W."/>
            <person name="Zhang B."/>
            <person name="Hu W."/>
            <person name="Eijk M."/>
            <person name="Tang J."/>
            <person name="Witsenboer H."/>
            <person name="Zhao S."/>
            <person name="Li Z."/>
            <person name="Zhang A."/>
            <person name="Wang D."/>
            <person name="Liang C."/>
        </authorList>
    </citation>
    <scope>NUCLEOTIDE SEQUENCE [LARGE SCALE GENOMIC DNA]</scope>
    <source>
        <strain evidence="1">cv. G1812</strain>
    </source>
</reference>
<protein>
    <submittedName>
        <fullName evidence="1">Uncharacterized protein</fullName>
    </submittedName>
</protein>
<dbReference type="Gramene" id="TuG1812G0400002911.01.T01">
    <property type="protein sequence ID" value="TuG1812G0400002911.01.T01"/>
    <property type="gene ID" value="TuG1812G0400002911.01"/>
</dbReference>
<dbReference type="InterPro" id="IPR004252">
    <property type="entry name" value="Probable_transposase_24"/>
</dbReference>
<proteinExistence type="predicted"/>
<accession>A0A8R7Q767</accession>